<sequence>MTIDKFDADEDALVSSDSQCTETAVKGKKATRGKRRTADFEKSVTASKKAKNDTTSSSLLPFHGYPLEHPYNKDGYGYILAEPDPNADRRDFEEDSFAGKPIPGEIYRVSLQPQVCLALHDRAPQLKLSEDRLSVTGEKGYSCVRSNYGVSRGNWFFEITIICMPEASAARLGWCQQYGNLQAPLGYDKFSYSWRSCKGTKFHQSHGKHYGEGYAEGDILGFYISLPENNVITSDYLPKTFKDKALIKFKNHLHYEEKDMSEIVEKSLTPYPNSSISFFKNGKNQGVAFEDIFNGVYYPAASLYKNCTVEFNFGPKFKFPPSFTNYKPMSDRVEHMAVEQSLSDLIYLVCLEDEKRSKKKRKK</sequence>
<keyword evidence="2" id="KW-0539">Nucleus</keyword>
<dbReference type="Gene3D" id="2.60.120.920">
    <property type="match status" value="1"/>
</dbReference>
<evidence type="ECO:0000256" key="2">
    <source>
        <dbReference type="ARBA" id="ARBA00023242"/>
    </source>
</evidence>
<evidence type="ECO:0000256" key="3">
    <source>
        <dbReference type="SAM" id="MobiDB-lite"/>
    </source>
</evidence>
<dbReference type="InterPro" id="IPR037353">
    <property type="entry name" value="ASH2"/>
</dbReference>
<dbReference type="InterPro" id="IPR043136">
    <property type="entry name" value="B30.2/SPRY_sf"/>
</dbReference>
<proteinExistence type="predicted"/>
<dbReference type="PANTHER" id="PTHR10598">
    <property type="entry name" value="SET1/ASH2 HISTONE METHYLTRANSFERASE COMPLEX SUBUNIT ASH2"/>
    <property type="match status" value="1"/>
</dbReference>
<dbReference type="GeneID" id="100207807"/>
<dbReference type="InterPro" id="IPR013320">
    <property type="entry name" value="ConA-like_dom_sf"/>
</dbReference>
<feature type="domain" description="B30.2/SPRY" evidence="4">
    <location>
        <begin position="94"/>
        <end position="318"/>
    </location>
</feature>
<dbReference type="PANTHER" id="PTHR10598:SF0">
    <property type="entry name" value="SET1_ASH2 HISTONE METHYLTRANSFERASE COMPLEX SUBUNIT ASH2"/>
    <property type="match status" value="1"/>
</dbReference>
<dbReference type="InterPro" id="IPR003877">
    <property type="entry name" value="SPRY_dom"/>
</dbReference>
<dbReference type="CDD" id="cd12872">
    <property type="entry name" value="SPRY_Ash2"/>
    <property type="match status" value="1"/>
</dbReference>
<keyword evidence="6" id="KW-0489">Methyltransferase</keyword>
<evidence type="ECO:0000313" key="6">
    <source>
        <dbReference type="RefSeq" id="XP_065668937.1"/>
    </source>
</evidence>
<dbReference type="SUPFAM" id="SSF49899">
    <property type="entry name" value="Concanavalin A-like lectins/glucanases"/>
    <property type="match status" value="1"/>
</dbReference>
<feature type="compositionally biased region" description="Basic residues" evidence="3">
    <location>
        <begin position="26"/>
        <end position="35"/>
    </location>
</feature>
<evidence type="ECO:0000259" key="4">
    <source>
        <dbReference type="PROSITE" id="PS50188"/>
    </source>
</evidence>
<dbReference type="PROSITE" id="PS50188">
    <property type="entry name" value="B302_SPRY"/>
    <property type="match status" value="1"/>
</dbReference>
<name>A0ABM4D3U0_HYDVU</name>
<reference evidence="6" key="1">
    <citation type="submission" date="2025-08" db="UniProtKB">
        <authorList>
            <consortium name="RefSeq"/>
        </authorList>
    </citation>
    <scope>IDENTIFICATION</scope>
</reference>
<keyword evidence="5" id="KW-1185">Reference proteome</keyword>
<keyword evidence="6" id="KW-0808">Transferase</keyword>
<evidence type="ECO:0000256" key="1">
    <source>
        <dbReference type="ARBA" id="ARBA00004123"/>
    </source>
</evidence>
<protein>
    <submittedName>
        <fullName evidence="6">Set1/Ash2 histone methyltransferase complex subunit ASH2</fullName>
    </submittedName>
</protein>
<dbReference type="InterPro" id="IPR001870">
    <property type="entry name" value="B30.2/SPRY"/>
</dbReference>
<comment type="subcellular location">
    <subcellularLocation>
        <location evidence="1">Nucleus</location>
    </subcellularLocation>
</comment>
<dbReference type="GO" id="GO:0032259">
    <property type="term" value="P:methylation"/>
    <property type="evidence" value="ECO:0007669"/>
    <property type="project" value="UniProtKB-KW"/>
</dbReference>
<dbReference type="SMART" id="SM00449">
    <property type="entry name" value="SPRY"/>
    <property type="match status" value="1"/>
</dbReference>
<organism evidence="5 6">
    <name type="scientific">Hydra vulgaris</name>
    <name type="common">Hydra</name>
    <name type="synonym">Hydra attenuata</name>
    <dbReference type="NCBI Taxonomy" id="6087"/>
    <lineage>
        <taxon>Eukaryota</taxon>
        <taxon>Metazoa</taxon>
        <taxon>Cnidaria</taxon>
        <taxon>Hydrozoa</taxon>
        <taxon>Hydroidolina</taxon>
        <taxon>Anthoathecata</taxon>
        <taxon>Aplanulata</taxon>
        <taxon>Hydridae</taxon>
        <taxon>Hydra</taxon>
    </lineage>
</organism>
<dbReference type="RefSeq" id="XP_065668937.1">
    <property type="nucleotide sequence ID" value="XM_065812865.1"/>
</dbReference>
<evidence type="ECO:0000313" key="5">
    <source>
        <dbReference type="Proteomes" id="UP001652625"/>
    </source>
</evidence>
<dbReference type="GO" id="GO:0008168">
    <property type="term" value="F:methyltransferase activity"/>
    <property type="evidence" value="ECO:0007669"/>
    <property type="project" value="UniProtKB-KW"/>
</dbReference>
<accession>A0ABM4D3U0</accession>
<feature type="region of interest" description="Disordered" evidence="3">
    <location>
        <begin position="17"/>
        <end position="55"/>
    </location>
</feature>
<dbReference type="Proteomes" id="UP001652625">
    <property type="component" value="Chromosome 12"/>
</dbReference>
<dbReference type="Pfam" id="PF00622">
    <property type="entry name" value="SPRY"/>
    <property type="match status" value="2"/>
</dbReference>
<gene>
    <name evidence="6" type="primary">LOC100207807</name>
</gene>